<evidence type="ECO:0000256" key="1">
    <source>
        <dbReference type="ARBA" id="ARBA00022630"/>
    </source>
</evidence>
<sequence>MYQPSTVPYQRHRGFEHAFSSGSLSLGLFFPIEAFDGDRPTMHNQVALAKRAEELGFSALWFRDVPLRDPSFGDVGQVFDPWVYMGFMAAHTSNIALGTASIALPLRNPLHTAKAAASVDQLSNGRLLLGVASGDRPVEFPAFNIDPEKRGEIFRERVEVIRRVQHTSFEHVSWSDGELIGADLVPKPTTKEIPLFVTGHSRQSLDWIAKHGCGWITYPRPPHLQRLFVDKWRQEVIVQSGSEYKPFMQSLYIDLDASPSTAPSPIHLGFKLGRRHLIDLLDALQEIGVDHIILNLKYGHRGAAEVVEELGTHVVPRFRARDSGAKLGGADHRLDADVDRVW</sequence>
<keyword evidence="2" id="KW-0288">FMN</keyword>
<dbReference type="eggNOG" id="COG2141">
    <property type="taxonomic scope" value="Bacteria"/>
</dbReference>
<dbReference type="InterPro" id="IPR020020">
    <property type="entry name" value="Luciferase-type_oxidoreductase"/>
</dbReference>
<keyword evidence="6" id="KW-0614">Plasmid</keyword>
<geneLocation type="plasmid" evidence="6">
    <name>megaplasmid</name>
</geneLocation>
<keyword evidence="3" id="KW-0560">Oxidoreductase</keyword>
<keyword evidence="4" id="KW-0503">Monooxygenase</keyword>
<gene>
    <name evidence="6" type="ordered locus">Reut_C5909</name>
</gene>
<evidence type="ECO:0000256" key="3">
    <source>
        <dbReference type="ARBA" id="ARBA00023002"/>
    </source>
</evidence>
<evidence type="ECO:0000256" key="4">
    <source>
        <dbReference type="ARBA" id="ARBA00023033"/>
    </source>
</evidence>
<dbReference type="PANTHER" id="PTHR30011:SF16">
    <property type="entry name" value="C2H2 FINGER DOMAIN TRANSCRIPTION FACTOR (EUROFUNG)-RELATED"/>
    <property type="match status" value="1"/>
</dbReference>
<dbReference type="Pfam" id="PF00296">
    <property type="entry name" value="Bac_luciferase"/>
    <property type="match status" value="1"/>
</dbReference>
<evidence type="ECO:0000256" key="2">
    <source>
        <dbReference type="ARBA" id="ARBA00022643"/>
    </source>
</evidence>
<evidence type="ECO:0000259" key="5">
    <source>
        <dbReference type="Pfam" id="PF00296"/>
    </source>
</evidence>
<dbReference type="PANTHER" id="PTHR30011">
    <property type="entry name" value="ALKANESULFONATE MONOOXYGENASE-RELATED"/>
    <property type="match status" value="1"/>
</dbReference>
<dbReference type="InterPro" id="IPR036661">
    <property type="entry name" value="Luciferase-like_sf"/>
</dbReference>
<accession>Q46NQ4</accession>
<name>Q46NQ4_CUPPJ</name>
<keyword evidence="1" id="KW-0285">Flavoprotein</keyword>
<dbReference type="Gene3D" id="3.20.20.30">
    <property type="entry name" value="Luciferase-like domain"/>
    <property type="match status" value="1"/>
</dbReference>
<dbReference type="EMBL" id="CP000092">
    <property type="protein sequence ID" value="AAZ65251.1"/>
    <property type="molecule type" value="Genomic_DNA"/>
</dbReference>
<reference evidence="6" key="1">
    <citation type="submission" date="2005-08" db="EMBL/GenBank/DDBJ databases">
        <title>Complete sequence of a megaplasmid of Ralstonia eutropha JMP134.</title>
        <authorList>
            <person name="Copeland A."/>
            <person name="Lucas S."/>
            <person name="Lapidus A."/>
            <person name="Barry K."/>
            <person name="Detter J.C."/>
            <person name="Glavina T."/>
            <person name="Hammon N."/>
            <person name="Israni S."/>
            <person name="Pitluck S."/>
            <person name="Goltsman E."/>
            <person name="Martinez M."/>
            <person name="Vergez L."/>
            <person name="Larimer F."/>
            <person name="Land M."/>
            <person name="Lykidis A."/>
            <person name="Richardson P."/>
        </authorList>
    </citation>
    <scope>NUCLEOTIDE SEQUENCE [LARGE SCALE GENOMIC DNA]</scope>
    <source>
        <strain evidence="6">JMP134</strain>
        <plasmid evidence="6">megaplasmid</plasmid>
    </source>
</reference>
<protein>
    <submittedName>
        <fullName evidence="6">Luciferase-like protein</fullName>
    </submittedName>
</protein>
<dbReference type="GO" id="GO:0016705">
    <property type="term" value="F:oxidoreductase activity, acting on paired donors, with incorporation or reduction of molecular oxygen"/>
    <property type="evidence" value="ECO:0007669"/>
    <property type="project" value="InterPro"/>
</dbReference>
<dbReference type="OrthoDB" id="7239898at2"/>
<dbReference type="HOGENOM" id="CLU_027853_0_0_4"/>
<evidence type="ECO:0000313" key="6">
    <source>
        <dbReference type="EMBL" id="AAZ65251.1"/>
    </source>
</evidence>
<proteinExistence type="predicted"/>
<organism evidence="6">
    <name type="scientific">Cupriavidus pinatubonensis (strain JMP 134 / LMG 1197)</name>
    <name type="common">Cupriavidus necator (strain JMP 134)</name>
    <dbReference type="NCBI Taxonomy" id="264198"/>
    <lineage>
        <taxon>Bacteria</taxon>
        <taxon>Pseudomonadati</taxon>
        <taxon>Pseudomonadota</taxon>
        <taxon>Betaproteobacteria</taxon>
        <taxon>Burkholderiales</taxon>
        <taxon>Burkholderiaceae</taxon>
        <taxon>Cupriavidus</taxon>
    </lineage>
</organism>
<dbReference type="AlphaFoldDB" id="Q46NQ4"/>
<dbReference type="InterPro" id="IPR011251">
    <property type="entry name" value="Luciferase-like_dom"/>
</dbReference>
<dbReference type="NCBIfam" id="TIGR03571">
    <property type="entry name" value="lucif_BA3436"/>
    <property type="match status" value="1"/>
</dbReference>
<dbReference type="GO" id="GO:0004497">
    <property type="term" value="F:monooxygenase activity"/>
    <property type="evidence" value="ECO:0007669"/>
    <property type="project" value="UniProtKB-KW"/>
</dbReference>
<dbReference type="KEGG" id="reu:Reut_C5909"/>
<feature type="domain" description="Luciferase-like" evidence="5">
    <location>
        <begin position="29"/>
        <end position="234"/>
    </location>
</feature>
<dbReference type="InterPro" id="IPR051260">
    <property type="entry name" value="Diverse_substr_monoxygenases"/>
</dbReference>
<dbReference type="SUPFAM" id="SSF51679">
    <property type="entry name" value="Bacterial luciferase-like"/>
    <property type="match status" value="1"/>
</dbReference>